<dbReference type="FunFam" id="3.40.50.2300:FF:000018">
    <property type="entry name" value="DNA-binding transcriptional regulator NtrC"/>
    <property type="match status" value="1"/>
</dbReference>
<dbReference type="CDD" id="cd17537">
    <property type="entry name" value="REC_FixJ"/>
    <property type="match status" value="1"/>
</dbReference>
<organism evidence="9 10">
    <name type="scientific">Bradyrhizobium elkanii</name>
    <dbReference type="NCBI Taxonomy" id="29448"/>
    <lineage>
        <taxon>Bacteria</taxon>
        <taxon>Pseudomonadati</taxon>
        <taxon>Pseudomonadota</taxon>
        <taxon>Alphaproteobacteria</taxon>
        <taxon>Hyphomicrobiales</taxon>
        <taxon>Nitrobacteraceae</taxon>
        <taxon>Bradyrhizobium</taxon>
    </lineage>
</organism>
<dbReference type="PRINTS" id="PR00038">
    <property type="entry name" value="HTHLUXR"/>
</dbReference>
<gene>
    <name evidence="9" type="ORF">FDV58_28720</name>
</gene>
<dbReference type="Gene3D" id="3.40.50.2300">
    <property type="match status" value="1"/>
</dbReference>
<evidence type="ECO:0000259" key="7">
    <source>
        <dbReference type="PROSITE" id="PS50043"/>
    </source>
</evidence>
<keyword evidence="5" id="KW-0804">Transcription</keyword>
<evidence type="ECO:0000256" key="2">
    <source>
        <dbReference type="ARBA" id="ARBA00023012"/>
    </source>
</evidence>
<dbReference type="PROSITE" id="PS00622">
    <property type="entry name" value="HTH_LUXR_1"/>
    <property type="match status" value="1"/>
</dbReference>
<dbReference type="GO" id="GO:0003677">
    <property type="term" value="F:DNA binding"/>
    <property type="evidence" value="ECO:0007669"/>
    <property type="project" value="UniProtKB-KW"/>
</dbReference>
<protein>
    <submittedName>
        <fullName evidence="9">Response regulator transcription factor</fullName>
    </submittedName>
</protein>
<evidence type="ECO:0000256" key="5">
    <source>
        <dbReference type="ARBA" id="ARBA00023163"/>
    </source>
</evidence>
<dbReference type="InterPro" id="IPR001789">
    <property type="entry name" value="Sig_transdc_resp-reg_receiver"/>
</dbReference>
<dbReference type="GO" id="GO:0000160">
    <property type="term" value="P:phosphorelay signal transduction system"/>
    <property type="evidence" value="ECO:0007669"/>
    <property type="project" value="UniProtKB-KW"/>
</dbReference>
<dbReference type="CDD" id="cd06170">
    <property type="entry name" value="LuxR_C_like"/>
    <property type="match status" value="1"/>
</dbReference>
<dbReference type="Pfam" id="PF00196">
    <property type="entry name" value="GerE"/>
    <property type="match status" value="1"/>
</dbReference>
<feature type="domain" description="HTH luxR-type" evidence="7">
    <location>
        <begin position="151"/>
        <end position="216"/>
    </location>
</feature>
<sequence length="225" mass="24922">MNERSNSQREGSRAEASANAIVFIVEDDVSMRRSLTNLFQSVGLDVVAFGSAREMLQSKLPDVVSCLVLDVRLPGLSGLEFQTELAKSNIHIPIIFITGHGDIPMSVRAMKGGAVDFLTKPFRDQELLDAVIAATERDRKRREAEQTVANLKSLFETLSPREQAVMKLVATGLMNKQIAAELGLAEITVKIYRGHVMKKMRARSLADLIRMTETLGLRANRPEQT</sequence>
<dbReference type="PROSITE" id="PS50110">
    <property type="entry name" value="RESPONSE_REGULATORY"/>
    <property type="match status" value="1"/>
</dbReference>
<dbReference type="PROSITE" id="PS50043">
    <property type="entry name" value="HTH_LUXR_2"/>
    <property type="match status" value="1"/>
</dbReference>
<accession>A0A4U6RSL2</accession>
<comment type="caution">
    <text evidence="9">The sequence shown here is derived from an EMBL/GenBank/DDBJ whole genome shotgun (WGS) entry which is preliminary data.</text>
</comment>
<proteinExistence type="predicted"/>
<evidence type="ECO:0000256" key="6">
    <source>
        <dbReference type="PROSITE-ProRule" id="PRU00169"/>
    </source>
</evidence>
<dbReference type="Pfam" id="PF00072">
    <property type="entry name" value="Response_reg"/>
    <property type="match status" value="1"/>
</dbReference>
<evidence type="ECO:0000313" key="9">
    <source>
        <dbReference type="EMBL" id="TKV77864.1"/>
    </source>
</evidence>
<evidence type="ECO:0000256" key="1">
    <source>
        <dbReference type="ARBA" id="ARBA00022553"/>
    </source>
</evidence>
<dbReference type="GO" id="GO:0006355">
    <property type="term" value="P:regulation of DNA-templated transcription"/>
    <property type="evidence" value="ECO:0007669"/>
    <property type="project" value="InterPro"/>
</dbReference>
<evidence type="ECO:0000256" key="4">
    <source>
        <dbReference type="ARBA" id="ARBA00023125"/>
    </source>
</evidence>
<evidence type="ECO:0000256" key="3">
    <source>
        <dbReference type="ARBA" id="ARBA00023015"/>
    </source>
</evidence>
<dbReference type="Proteomes" id="UP000305095">
    <property type="component" value="Unassembled WGS sequence"/>
</dbReference>
<evidence type="ECO:0000259" key="8">
    <source>
        <dbReference type="PROSITE" id="PS50110"/>
    </source>
</evidence>
<dbReference type="AlphaFoldDB" id="A0A4U6RSL2"/>
<keyword evidence="1 6" id="KW-0597">Phosphoprotein</keyword>
<dbReference type="InterPro" id="IPR011006">
    <property type="entry name" value="CheY-like_superfamily"/>
</dbReference>
<dbReference type="RefSeq" id="WP_137482116.1">
    <property type="nucleotide sequence ID" value="NZ_SZZP01000020.1"/>
</dbReference>
<feature type="modified residue" description="4-aspartylphosphate" evidence="6">
    <location>
        <position position="70"/>
    </location>
</feature>
<feature type="domain" description="Response regulatory" evidence="8">
    <location>
        <begin position="21"/>
        <end position="135"/>
    </location>
</feature>
<dbReference type="SMART" id="SM00448">
    <property type="entry name" value="REC"/>
    <property type="match status" value="1"/>
</dbReference>
<dbReference type="InterPro" id="IPR036388">
    <property type="entry name" value="WH-like_DNA-bd_sf"/>
</dbReference>
<dbReference type="PANTHER" id="PTHR44688:SF16">
    <property type="entry name" value="DNA-BINDING TRANSCRIPTIONAL ACTIVATOR DEVR_DOSR"/>
    <property type="match status" value="1"/>
</dbReference>
<dbReference type="Gene3D" id="1.10.10.10">
    <property type="entry name" value="Winged helix-like DNA-binding domain superfamily/Winged helix DNA-binding domain"/>
    <property type="match status" value="1"/>
</dbReference>
<keyword evidence="2" id="KW-0902">Two-component regulatory system</keyword>
<dbReference type="SMART" id="SM00421">
    <property type="entry name" value="HTH_LUXR"/>
    <property type="match status" value="1"/>
</dbReference>
<keyword evidence="3" id="KW-0805">Transcription regulation</keyword>
<evidence type="ECO:0000313" key="10">
    <source>
        <dbReference type="Proteomes" id="UP000305095"/>
    </source>
</evidence>
<dbReference type="PANTHER" id="PTHR44688">
    <property type="entry name" value="DNA-BINDING TRANSCRIPTIONAL ACTIVATOR DEVR_DOSR"/>
    <property type="match status" value="1"/>
</dbReference>
<dbReference type="EMBL" id="SZZP01000020">
    <property type="protein sequence ID" value="TKV77864.1"/>
    <property type="molecule type" value="Genomic_DNA"/>
</dbReference>
<keyword evidence="4" id="KW-0238">DNA-binding</keyword>
<dbReference type="SUPFAM" id="SSF52172">
    <property type="entry name" value="CheY-like"/>
    <property type="match status" value="1"/>
</dbReference>
<reference evidence="9 10" key="1">
    <citation type="submission" date="2019-05" db="EMBL/GenBank/DDBJ databases">
        <title>Draft Genome of Bradyrhizobium elkanii strain SEMIA 938, Used in Commercial Inoculants for Lupinus spp. in Brazil.</title>
        <authorList>
            <person name="Hungria M."/>
            <person name="Delamuta J.R.M."/>
            <person name="Ribeiro R.A."/>
            <person name="Nogueira M.A."/>
        </authorList>
    </citation>
    <scope>NUCLEOTIDE SEQUENCE [LARGE SCALE GENOMIC DNA]</scope>
    <source>
        <strain evidence="9 10">Semia 938</strain>
    </source>
</reference>
<name>A0A4U6RSL2_BRAEL</name>
<dbReference type="InterPro" id="IPR000792">
    <property type="entry name" value="Tscrpt_reg_LuxR_C"/>
</dbReference>